<protein>
    <submittedName>
        <fullName evidence="4">Flavin-containing monooxygenase</fullName>
        <ecNumber evidence="4">1.14.13.-</ecNumber>
    </submittedName>
</protein>
<dbReference type="SUPFAM" id="SSF51905">
    <property type="entry name" value="FAD/NAD(P)-binding domain"/>
    <property type="match status" value="1"/>
</dbReference>
<dbReference type="Gene3D" id="3.50.50.60">
    <property type="entry name" value="FAD/NAD(P)-binding domain"/>
    <property type="match status" value="2"/>
</dbReference>
<evidence type="ECO:0000313" key="5">
    <source>
        <dbReference type="Proteomes" id="UP001596060"/>
    </source>
</evidence>
<evidence type="ECO:0000256" key="3">
    <source>
        <dbReference type="ARBA" id="ARBA00023002"/>
    </source>
</evidence>
<evidence type="ECO:0000256" key="1">
    <source>
        <dbReference type="ARBA" id="ARBA00022630"/>
    </source>
</evidence>
<reference evidence="5" key="1">
    <citation type="journal article" date="2019" name="Int. J. Syst. Evol. Microbiol.">
        <title>The Global Catalogue of Microorganisms (GCM) 10K type strain sequencing project: providing services to taxonomists for standard genome sequencing and annotation.</title>
        <authorList>
            <consortium name="The Broad Institute Genomics Platform"/>
            <consortium name="The Broad Institute Genome Sequencing Center for Infectious Disease"/>
            <person name="Wu L."/>
            <person name="Ma J."/>
        </authorList>
    </citation>
    <scope>NUCLEOTIDE SEQUENCE [LARGE SCALE GENOMIC DNA]</scope>
    <source>
        <strain evidence="5">CCUG 43117</strain>
    </source>
</reference>
<evidence type="ECO:0000256" key="2">
    <source>
        <dbReference type="ARBA" id="ARBA00022827"/>
    </source>
</evidence>
<comment type="caution">
    <text evidence="4">The sequence shown here is derived from an EMBL/GenBank/DDBJ whole genome shotgun (WGS) entry which is preliminary data.</text>
</comment>
<dbReference type="GO" id="GO:0004497">
    <property type="term" value="F:monooxygenase activity"/>
    <property type="evidence" value="ECO:0007669"/>
    <property type="project" value="UniProtKB-KW"/>
</dbReference>
<dbReference type="Pfam" id="PF00743">
    <property type="entry name" value="FMO-like"/>
    <property type="match status" value="1"/>
</dbReference>
<keyword evidence="3 4" id="KW-0560">Oxidoreductase</keyword>
<keyword evidence="5" id="KW-1185">Reference proteome</keyword>
<sequence>MVAAWRAMPDEREAQGGLRKYDEVSPITASREEIEQAVQDADLPALLAALAMITADETLIADDLRPPTPPMGASIKGQGGMSDEAQAKARSLAVRAIVAYRDRGSPSPEVPDAAWLNRIMRFMTKDAGDDYLPLLSSELGLPRDMGAPDWRKEDLAPGRDFSVAVIGAGLSGVAAAHRLSQSGVSFTVFERSEDVGGVWWANRYPGCRLDTPNFAYSLSFAQRQDWPQQFSRQSEIQSYIAEVTRLAHLRPHIRFGVEVTGLTWDEAAAVWRLSIREADGSRSERRFNAVISAVGQLSQPSIPEIEGLDGFKGRWFHSAQWPADIDVKGKRVAVIGAGASAYQIVPSIVDEVDALRVFQRNPPWMLPTPTYHDDIKPGMAWLLRHIPYYGRWFRFWQFWIAAEGRLPSVQVEKDWKHPVSVGRANERLRQECMAHLEAQLTDRPDLLEKLTPNYPPGAKRMLRDNGVWTAALKRPHAQLITEPLARIEGDAIVTADGERHEVDVIVFATGFLASDYLHPMKVIGREGRDLHEWWAGDCRAYLGVVIPGFPNLFMSCGPNTGVVVNGSAIFSAECAVKYATSAIGEMLAKGYSAIDCRMEPFEAFNRRVDAENLTKSWGVATVSSWYRNAAGRASQTWPFSLLEYWRVTQSADMGDFVLTKAG</sequence>
<dbReference type="EMBL" id="JBHSLU010000070">
    <property type="protein sequence ID" value="MFC5507789.1"/>
    <property type="molecule type" value="Genomic_DNA"/>
</dbReference>
<keyword evidence="1" id="KW-0285">Flavoprotein</keyword>
<accession>A0ABW0PAE8</accession>
<dbReference type="PANTHER" id="PTHR42877">
    <property type="entry name" value="L-ORNITHINE N(5)-MONOOXYGENASE-RELATED"/>
    <property type="match status" value="1"/>
</dbReference>
<name>A0ABW0PAE8_9HYPH</name>
<dbReference type="RefSeq" id="WP_377817561.1">
    <property type="nucleotide sequence ID" value="NZ_JBHSLU010000070.1"/>
</dbReference>
<gene>
    <name evidence="4" type="ORF">ACFPN9_21315</name>
</gene>
<organism evidence="4 5">
    <name type="scientific">Bosea massiliensis</name>
    <dbReference type="NCBI Taxonomy" id="151419"/>
    <lineage>
        <taxon>Bacteria</taxon>
        <taxon>Pseudomonadati</taxon>
        <taxon>Pseudomonadota</taxon>
        <taxon>Alphaproteobacteria</taxon>
        <taxon>Hyphomicrobiales</taxon>
        <taxon>Boseaceae</taxon>
        <taxon>Bosea</taxon>
    </lineage>
</organism>
<proteinExistence type="predicted"/>
<dbReference type="InterPro" id="IPR020946">
    <property type="entry name" value="Flavin_mOase-like"/>
</dbReference>
<keyword evidence="4" id="KW-0503">Monooxygenase</keyword>
<evidence type="ECO:0000313" key="4">
    <source>
        <dbReference type="EMBL" id="MFC5507789.1"/>
    </source>
</evidence>
<dbReference type="InterPro" id="IPR051209">
    <property type="entry name" value="FAD-bind_Monooxygenase_sf"/>
</dbReference>
<dbReference type="InterPro" id="IPR036188">
    <property type="entry name" value="FAD/NAD-bd_sf"/>
</dbReference>
<dbReference type="Proteomes" id="UP001596060">
    <property type="component" value="Unassembled WGS sequence"/>
</dbReference>
<dbReference type="EC" id="1.14.13.-" evidence="4"/>
<dbReference type="PANTHER" id="PTHR42877:SF4">
    <property type="entry name" value="FAD_NAD(P)-BINDING DOMAIN-CONTAINING PROTEIN-RELATED"/>
    <property type="match status" value="1"/>
</dbReference>
<dbReference type="PRINTS" id="PR00419">
    <property type="entry name" value="ADXRDTASE"/>
</dbReference>
<keyword evidence="2" id="KW-0274">FAD</keyword>